<dbReference type="InterPro" id="IPR044929">
    <property type="entry name" value="DNA/RNA_non-sp_Endonuclease_sf"/>
</dbReference>
<gene>
    <name evidence="3" type="ORF">H8R91_11190</name>
</gene>
<name>A0ABR7HNJ3_9FIRM</name>
<comment type="caution">
    <text evidence="3">The sequence shown here is derived from an EMBL/GenBank/DDBJ whole genome shotgun (WGS) entry which is preliminary data.</text>
</comment>
<keyword evidence="3" id="KW-0378">Hydrolase</keyword>
<feature type="domain" description="Type VII secretion system protein EssD-like" evidence="2">
    <location>
        <begin position="77"/>
        <end position="204"/>
    </location>
</feature>
<protein>
    <submittedName>
        <fullName evidence="3">DNA/RNA non-specific endonuclease</fullName>
    </submittedName>
</protein>
<dbReference type="Pfam" id="PF13930">
    <property type="entry name" value="Endonuclea_NS_2"/>
    <property type="match status" value="1"/>
</dbReference>
<evidence type="ECO:0000313" key="3">
    <source>
        <dbReference type="EMBL" id="MBC5729075.1"/>
    </source>
</evidence>
<reference evidence="3 4" key="1">
    <citation type="submission" date="2020-08" db="EMBL/GenBank/DDBJ databases">
        <title>Genome public.</title>
        <authorList>
            <person name="Liu C."/>
            <person name="Sun Q."/>
        </authorList>
    </citation>
    <scope>NUCLEOTIDE SEQUENCE [LARGE SCALE GENOMIC DNA]</scope>
    <source>
        <strain evidence="3 4">NSJ-71</strain>
    </source>
</reference>
<keyword evidence="1" id="KW-0812">Transmembrane</keyword>
<dbReference type="Gene3D" id="3.40.570.10">
    <property type="entry name" value="Extracellular Endonuclease, subunit A"/>
    <property type="match status" value="1"/>
</dbReference>
<accession>A0ABR7HNJ3</accession>
<dbReference type="InterPro" id="IPR044927">
    <property type="entry name" value="Endonuclea_NS_2"/>
</dbReference>
<proteinExistence type="predicted"/>
<dbReference type="RefSeq" id="WP_186936300.1">
    <property type="nucleotide sequence ID" value="NZ_JACOPS010000006.1"/>
</dbReference>
<evidence type="ECO:0000259" key="2">
    <source>
        <dbReference type="Pfam" id="PF13930"/>
    </source>
</evidence>
<keyword evidence="4" id="KW-1185">Reference proteome</keyword>
<dbReference type="GO" id="GO:0004519">
    <property type="term" value="F:endonuclease activity"/>
    <property type="evidence" value="ECO:0007669"/>
    <property type="project" value="UniProtKB-KW"/>
</dbReference>
<dbReference type="EMBL" id="JACOPS010000006">
    <property type="protein sequence ID" value="MBC5729075.1"/>
    <property type="molecule type" value="Genomic_DNA"/>
</dbReference>
<organism evidence="3 4">
    <name type="scientific">Ruminococcus intestinalis</name>
    <dbReference type="NCBI Taxonomy" id="2763066"/>
    <lineage>
        <taxon>Bacteria</taxon>
        <taxon>Bacillati</taxon>
        <taxon>Bacillota</taxon>
        <taxon>Clostridia</taxon>
        <taxon>Eubacteriales</taxon>
        <taxon>Oscillospiraceae</taxon>
        <taxon>Ruminococcus</taxon>
    </lineage>
</organism>
<sequence length="241" mass="27082">MKTKKRKTTKFTVPAALALICCFAVILIINNQPTENTAKDEIISLKDIPDYSGSAFIEINGNEPYFSDDDYTTSSFEYYADLDELGRCGTAYACVGTDIMPTEERGQIGKIKPSGWQTVKYDFIDGKYLYNRCHLIAYQLTGENANEKNLITGTRYLNVTGMLPFEKMVANYVKTTGNHALYRVTPVFENDDLVAKGVLIEAKSVEDKGEGVTLCVYCYNVQPNVTIDYKTGKSEYNENEY</sequence>
<evidence type="ECO:0000256" key="1">
    <source>
        <dbReference type="SAM" id="Phobius"/>
    </source>
</evidence>
<keyword evidence="3" id="KW-0540">Nuclease</keyword>
<evidence type="ECO:0000313" key="4">
    <source>
        <dbReference type="Proteomes" id="UP000636755"/>
    </source>
</evidence>
<keyword evidence="1" id="KW-1133">Transmembrane helix</keyword>
<keyword evidence="3" id="KW-0255">Endonuclease</keyword>
<feature type="transmembrane region" description="Helical" evidence="1">
    <location>
        <begin position="12"/>
        <end position="29"/>
    </location>
</feature>
<keyword evidence="1" id="KW-0472">Membrane</keyword>
<dbReference type="Proteomes" id="UP000636755">
    <property type="component" value="Unassembled WGS sequence"/>
</dbReference>